<evidence type="ECO:0000313" key="1">
    <source>
        <dbReference type="EMBL" id="SNT58839.1"/>
    </source>
</evidence>
<evidence type="ECO:0000313" key="2">
    <source>
        <dbReference type="Proteomes" id="UP000198362"/>
    </source>
</evidence>
<keyword evidence="2" id="KW-1185">Reference proteome</keyword>
<name>A0A239NXJ1_9ACTN</name>
<dbReference type="RefSeq" id="WP_089252972.1">
    <property type="nucleotide sequence ID" value="NZ_FZPH01000011.1"/>
</dbReference>
<sequence>MTDDRENARRAAAAHTEASRELEAFLRRAPEVPDAADIAEFTTLLAREEEVRAERQDALDAFGLSAPSIDEP</sequence>
<accession>A0A239NXJ1</accession>
<gene>
    <name evidence="1" type="ORF">SAMN05421812_11176</name>
</gene>
<proteinExistence type="predicted"/>
<dbReference type="Proteomes" id="UP000198362">
    <property type="component" value="Unassembled WGS sequence"/>
</dbReference>
<dbReference type="EMBL" id="FZPH01000011">
    <property type="protein sequence ID" value="SNT58839.1"/>
    <property type="molecule type" value="Genomic_DNA"/>
</dbReference>
<protein>
    <submittedName>
        <fullName evidence="1">Uncharacterized protein</fullName>
    </submittedName>
</protein>
<reference evidence="1 2" key="1">
    <citation type="submission" date="2017-06" db="EMBL/GenBank/DDBJ databases">
        <authorList>
            <person name="Kim H.J."/>
            <person name="Triplett B.A."/>
        </authorList>
    </citation>
    <scope>NUCLEOTIDE SEQUENCE [LARGE SCALE GENOMIC DNA]</scope>
    <source>
        <strain evidence="1 2">CGMCC 4.5593</strain>
    </source>
</reference>
<organism evidence="1 2">
    <name type="scientific">Asanoa hainanensis</name>
    <dbReference type="NCBI Taxonomy" id="560556"/>
    <lineage>
        <taxon>Bacteria</taxon>
        <taxon>Bacillati</taxon>
        <taxon>Actinomycetota</taxon>
        <taxon>Actinomycetes</taxon>
        <taxon>Micromonosporales</taxon>
        <taxon>Micromonosporaceae</taxon>
        <taxon>Asanoa</taxon>
    </lineage>
</organism>
<dbReference type="AlphaFoldDB" id="A0A239NXJ1"/>